<dbReference type="KEGG" id="nve:5509711"/>
<evidence type="ECO:0000313" key="7">
    <source>
        <dbReference type="Proteomes" id="UP000001593"/>
    </source>
</evidence>
<dbReference type="NCBIfam" id="NF040941">
    <property type="entry name" value="GGGWT_bact"/>
    <property type="match status" value="1"/>
</dbReference>
<dbReference type="GO" id="GO:0005201">
    <property type="term" value="F:extracellular matrix structural constituent"/>
    <property type="evidence" value="ECO:0007669"/>
    <property type="project" value="InterPro"/>
</dbReference>
<dbReference type="InterPro" id="IPR000885">
    <property type="entry name" value="Fib_collagen_C"/>
</dbReference>
<evidence type="ECO:0000313" key="6">
    <source>
        <dbReference type="EMBL" id="EDO38134.1"/>
    </source>
</evidence>
<dbReference type="PANTHER" id="PTHR16146">
    <property type="entry name" value="INTELECTIN"/>
    <property type="match status" value="1"/>
</dbReference>
<keyword evidence="2" id="KW-0964">Secreted</keyword>
<dbReference type="HOGENOM" id="CLU_967407_0_0_1"/>
<dbReference type="Gene3D" id="2.60.120.1000">
    <property type="match status" value="1"/>
</dbReference>
<dbReference type="SUPFAM" id="SSF56496">
    <property type="entry name" value="Fibrinogen C-terminal domain-like"/>
    <property type="match status" value="1"/>
</dbReference>
<accession>A7SDU0</accession>
<name>A7SDU0_NEMVE</name>
<sequence length="288" mass="31346">MRYKDGNLQVCDGKGYNNLGDCVSYLPPLGGKENPGKSCRDILNKRMDAKSGVYFIKPRDAVIKVYCYMESMCGSKGWTMVMKIDGNKKTFRYDSALWSNKEAFNPSGADGGLDKVETKLTTYSEFPMSKLCTGWDTNGDTRWGLVNYDSASLYGLIADGKYRTMSHGRKFWKAMVPVSSLQNHCNSEGFNVFSGGNGGKARIGIISNNELDCGSPDSRLGLGTMGSSCGMNNDNSAGNEARCDQLDNGEKSIKSFGYIFAQERLADAPLGSFDKPATSCKAIVAARP</sequence>
<dbReference type="InParanoid" id="A7SDU0"/>
<dbReference type="EMBL" id="DS469632">
    <property type="protein sequence ID" value="EDO38134.1"/>
    <property type="molecule type" value="Genomic_DNA"/>
</dbReference>
<keyword evidence="3" id="KW-0176">Collagen</keyword>
<organism evidence="6 7">
    <name type="scientific">Nematostella vectensis</name>
    <name type="common">Starlet sea anemone</name>
    <dbReference type="NCBI Taxonomy" id="45351"/>
    <lineage>
        <taxon>Eukaryota</taxon>
        <taxon>Metazoa</taxon>
        <taxon>Cnidaria</taxon>
        <taxon>Anthozoa</taxon>
        <taxon>Hexacorallia</taxon>
        <taxon>Actiniaria</taxon>
        <taxon>Edwardsiidae</taxon>
        <taxon>Nematostella</taxon>
    </lineage>
</organism>
<gene>
    <name evidence="6" type="ORF">NEMVEDRAFT_v1g210726</name>
</gene>
<dbReference type="GO" id="GO:0070492">
    <property type="term" value="F:oligosaccharide binding"/>
    <property type="evidence" value="ECO:0000318"/>
    <property type="project" value="GO_Central"/>
</dbReference>
<dbReference type="AlphaFoldDB" id="A7SDU0"/>
<dbReference type="InterPro" id="IPR036056">
    <property type="entry name" value="Fibrinogen-like_C"/>
</dbReference>
<evidence type="ECO:0000256" key="4">
    <source>
        <dbReference type="ARBA" id="ARBA00023157"/>
    </source>
</evidence>
<proteinExistence type="predicted"/>
<protein>
    <recommendedName>
        <fullName evidence="5">Fibrillar collagen NC1 domain-containing protein</fullName>
    </recommendedName>
</protein>
<evidence type="ECO:0000256" key="3">
    <source>
        <dbReference type="ARBA" id="ARBA00023119"/>
    </source>
</evidence>
<dbReference type="Proteomes" id="UP000001593">
    <property type="component" value="Unassembled WGS sequence"/>
</dbReference>
<reference evidence="6 7" key="1">
    <citation type="journal article" date="2007" name="Science">
        <title>Sea anemone genome reveals ancestral eumetazoan gene repertoire and genomic organization.</title>
        <authorList>
            <person name="Putnam N.H."/>
            <person name="Srivastava M."/>
            <person name="Hellsten U."/>
            <person name="Dirks B."/>
            <person name="Chapman J."/>
            <person name="Salamov A."/>
            <person name="Terry A."/>
            <person name="Shapiro H."/>
            <person name="Lindquist E."/>
            <person name="Kapitonov V.V."/>
            <person name="Jurka J."/>
            <person name="Genikhovich G."/>
            <person name="Grigoriev I.V."/>
            <person name="Lucas S.M."/>
            <person name="Steele R.E."/>
            <person name="Finnerty J.R."/>
            <person name="Technau U."/>
            <person name="Martindale M.Q."/>
            <person name="Rokhsar D.S."/>
        </authorList>
    </citation>
    <scope>NUCLEOTIDE SEQUENCE [LARGE SCALE GENOMIC DNA]</scope>
    <source>
        <strain evidence="7">CH2 X CH6</strain>
    </source>
</reference>
<keyword evidence="4" id="KW-1015">Disulfide bond</keyword>
<feature type="domain" description="Fibrillar collagen NC1" evidence="5">
    <location>
        <begin position="27"/>
        <end position="72"/>
    </location>
</feature>
<keyword evidence="7" id="KW-1185">Reference proteome</keyword>
<comment type="subcellular location">
    <subcellularLocation>
        <location evidence="1">Secreted</location>
    </subcellularLocation>
</comment>
<evidence type="ECO:0000259" key="5">
    <source>
        <dbReference type="Pfam" id="PF01410"/>
    </source>
</evidence>
<dbReference type="GO" id="GO:0005615">
    <property type="term" value="C:extracellular space"/>
    <property type="evidence" value="ECO:0000318"/>
    <property type="project" value="GO_Central"/>
</dbReference>
<evidence type="ECO:0000256" key="2">
    <source>
        <dbReference type="ARBA" id="ARBA00022525"/>
    </source>
</evidence>
<dbReference type="OMA" id="ASSCKEH"/>
<dbReference type="PhylomeDB" id="A7SDU0"/>
<evidence type="ECO:0000256" key="1">
    <source>
        <dbReference type="ARBA" id="ARBA00004613"/>
    </source>
</evidence>
<dbReference type="PANTHER" id="PTHR16146:SF46">
    <property type="entry name" value="INTELECTIN-1A-RELATED"/>
    <property type="match status" value="1"/>
</dbReference>
<dbReference type="Pfam" id="PF01410">
    <property type="entry name" value="COLFI"/>
    <property type="match status" value="1"/>
</dbReference>
<dbReference type="GO" id="GO:0005581">
    <property type="term" value="C:collagen trimer"/>
    <property type="evidence" value="ECO:0007669"/>
    <property type="project" value="UniProtKB-KW"/>
</dbReference>